<dbReference type="InterPro" id="IPR023155">
    <property type="entry name" value="Cyt_c-552/4"/>
</dbReference>
<dbReference type="Pfam" id="PF13435">
    <property type="entry name" value="Cytochrome_C554"/>
    <property type="match status" value="2"/>
</dbReference>
<dbReference type="AlphaFoldDB" id="A0A238K932"/>
<dbReference type="PANTHER" id="PTHR35038">
    <property type="entry name" value="DISSIMILATORY SULFITE REDUCTASE SIRA"/>
    <property type="match status" value="1"/>
</dbReference>
<dbReference type="PANTHER" id="PTHR35038:SF8">
    <property type="entry name" value="C-TYPE POLYHEME CYTOCHROME OMCC"/>
    <property type="match status" value="1"/>
</dbReference>
<dbReference type="Gene3D" id="1.10.1130.10">
    <property type="entry name" value="Flavocytochrome C3, Chain A"/>
    <property type="match status" value="2"/>
</dbReference>
<dbReference type="InterPro" id="IPR011990">
    <property type="entry name" value="TPR-like_helical_dom_sf"/>
</dbReference>
<feature type="signal peptide" evidence="3">
    <location>
        <begin position="1"/>
        <end position="27"/>
    </location>
</feature>
<dbReference type="InterPro" id="IPR036280">
    <property type="entry name" value="Multihaem_cyt_sf"/>
</dbReference>
<dbReference type="InterPro" id="IPR051829">
    <property type="entry name" value="Multiheme_Cytochr_ET"/>
</dbReference>
<dbReference type="Pfam" id="PF09699">
    <property type="entry name" value="Paired_CXXCH_1"/>
    <property type="match status" value="1"/>
</dbReference>
<organism evidence="6 7">
    <name type="scientific">Pelagimonas varians</name>
    <dbReference type="NCBI Taxonomy" id="696760"/>
    <lineage>
        <taxon>Bacteria</taxon>
        <taxon>Pseudomonadati</taxon>
        <taxon>Pseudomonadota</taxon>
        <taxon>Alphaproteobacteria</taxon>
        <taxon>Rhodobacterales</taxon>
        <taxon>Roseobacteraceae</taxon>
        <taxon>Pelagimonas</taxon>
    </lineage>
</organism>
<evidence type="ECO:0000256" key="3">
    <source>
        <dbReference type="SAM" id="SignalP"/>
    </source>
</evidence>
<dbReference type="RefSeq" id="WP_097804218.1">
    <property type="nucleotide sequence ID" value="NZ_FXYH01000005.1"/>
</dbReference>
<proteinExistence type="predicted"/>
<dbReference type="SUPFAM" id="SSF48452">
    <property type="entry name" value="TPR-like"/>
    <property type="match status" value="1"/>
</dbReference>
<dbReference type="InterPro" id="IPR019734">
    <property type="entry name" value="TPR_rpt"/>
</dbReference>
<dbReference type="InterPro" id="IPR016024">
    <property type="entry name" value="ARM-type_fold"/>
</dbReference>
<sequence>MPFLVEFRRTLRCAAVALAAVASGASAQTAATPDYVGSETCTACHLEETKDWSTSHHAKAWTPPTAENILGDFEDASFEHKGVTTRFFRDGDVFMIETDGPDGEMTEYPVAGVIGITPLQQYILETAPGKFQSFDVVWDTEERQWYHLYPDQDLPASNGLHWTGPYKNWNARCAECHATGFEKNFDPATKSYASTQTEIGVGCESCHGPGSTHNAMAKEGFKTLLAPEGGLSSYGFTVDLELGGETLIQQCAGCHSRREPFEDGNPLPGTPFHDAYRLSTLRTNLYHPDGQVLDEVYVYGSFVQSKMYAKGVTCNNCHDAHTAELEAEGNAVCTQCHSEAGNPDFASLPLKTYDDPSHHFHAEGTEGAQCKSCHMIERDYMGVDGRRDHSFRVPRPDLTLTTRAPNACNDCHKDKTARWASEAAERWYPNSAHRVPHFSSAIAAARTDLRNNTENLIGIAEHTELPGIVRATALEMLTPAANPEIATRLEPLLADPDPMVRANAIAVQRGAPETERSVRLVGLLADPVKSVRIAAARNFLGMRIARLPDRMNRDLQNATTEWQQTLLAKADFPETQMVLAGIGLTTRNMPAALGAFGDAVALDPQLTQAWVMMVRIHAALDDRDMAIETIDAAIAANPESVELSLMRVDLLQ</sequence>
<protein>
    <submittedName>
        <fullName evidence="6">Doubled CXXCH motif (Paired_CXXCH_1)</fullName>
    </submittedName>
</protein>
<dbReference type="Proteomes" id="UP000220836">
    <property type="component" value="Unassembled WGS sequence"/>
</dbReference>
<feature type="domain" description="Cytochrome c-552/4" evidence="5">
    <location>
        <begin position="40"/>
        <end position="62"/>
    </location>
</feature>
<keyword evidence="1 3" id="KW-0732">Signal</keyword>
<dbReference type="Gene3D" id="1.25.40.10">
    <property type="entry name" value="Tetratricopeptide repeat domain"/>
    <property type="match status" value="1"/>
</dbReference>
<evidence type="ECO:0000259" key="4">
    <source>
        <dbReference type="Pfam" id="PF09699"/>
    </source>
</evidence>
<feature type="chain" id="PRO_5012873101" evidence="3">
    <location>
        <begin position="28"/>
        <end position="652"/>
    </location>
</feature>
<dbReference type="EMBL" id="FXYH01000005">
    <property type="protein sequence ID" value="SMX39408.1"/>
    <property type="molecule type" value="Genomic_DNA"/>
</dbReference>
<keyword evidence="7" id="KW-1185">Reference proteome</keyword>
<feature type="repeat" description="TPR" evidence="2">
    <location>
        <begin position="607"/>
        <end position="640"/>
    </location>
</feature>
<evidence type="ECO:0000313" key="6">
    <source>
        <dbReference type="EMBL" id="SMX39408.1"/>
    </source>
</evidence>
<evidence type="ECO:0000256" key="1">
    <source>
        <dbReference type="ARBA" id="ARBA00022729"/>
    </source>
</evidence>
<feature type="domain" description="Cytochrome c-552/4" evidence="5">
    <location>
        <begin position="169"/>
        <end position="208"/>
    </location>
</feature>
<reference evidence="6 7" key="1">
    <citation type="submission" date="2017-05" db="EMBL/GenBank/DDBJ databases">
        <authorList>
            <person name="Song R."/>
            <person name="Chenine A.L."/>
            <person name="Ruprecht R.M."/>
        </authorList>
    </citation>
    <scope>NUCLEOTIDE SEQUENCE [LARGE SCALE GENOMIC DNA]</scope>
    <source>
        <strain evidence="6 7">CECT 8663</strain>
    </source>
</reference>
<feature type="domain" description="Doubled CXXCH motif" evidence="4">
    <location>
        <begin position="309"/>
        <end position="340"/>
    </location>
</feature>
<keyword evidence="2" id="KW-0802">TPR repeat</keyword>
<name>A0A238K932_9RHOB</name>
<gene>
    <name evidence="6" type="ORF">PEV8663_01703</name>
</gene>
<accession>A0A238K932</accession>
<dbReference type="SUPFAM" id="SSF48371">
    <property type="entry name" value="ARM repeat"/>
    <property type="match status" value="1"/>
</dbReference>
<dbReference type="InterPro" id="IPR011989">
    <property type="entry name" value="ARM-like"/>
</dbReference>
<dbReference type="Gene3D" id="3.90.10.10">
    <property type="entry name" value="Cytochrome C3"/>
    <property type="match status" value="1"/>
</dbReference>
<evidence type="ECO:0000259" key="5">
    <source>
        <dbReference type="Pfam" id="PF13435"/>
    </source>
</evidence>
<dbReference type="SUPFAM" id="SSF48695">
    <property type="entry name" value="Multiheme cytochromes"/>
    <property type="match status" value="1"/>
</dbReference>
<dbReference type="PROSITE" id="PS50005">
    <property type="entry name" value="TPR"/>
    <property type="match status" value="1"/>
</dbReference>
<dbReference type="InterPro" id="IPR010177">
    <property type="entry name" value="Paired_CXXCH_1"/>
</dbReference>
<evidence type="ECO:0000313" key="7">
    <source>
        <dbReference type="Proteomes" id="UP000220836"/>
    </source>
</evidence>
<dbReference type="OrthoDB" id="9814800at2"/>
<dbReference type="Gene3D" id="1.25.10.10">
    <property type="entry name" value="Leucine-rich Repeat Variant"/>
    <property type="match status" value="1"/>
</dbReference>
<evidence type="ECO:0000256" key="2">
    <source>
        <dbReference type="PROSITE-ProRule" id="PRU00339"/>
    </source>
</evidence>